<keyword evidence="3" id="KW-0482">Metalloprotease</keyword>
<proteinExistence type="predicted"/>
<organism evidence="3 4">
    <name type="scientific">Flavobacterium amnicola</name>
    <dbReference type="NCBI Taxonomy" id="2506422"/>
    <lineage>
        <taxon>Bacteria</taxon>
        <taxon>Pseudomonadati</taxon>
        <taxon>Bacteroidota</taxon>
        <taxon>Flavobacteriia</taxon>
        <taxon>Flavobacteriales</taxon>
        <taxon>Flavobacteriaceae</taxon>
        <taxon>Flavobacterium</taxon>
    </lineage>
</organism>
<accession>A0A4Q1K4H1</accession>
<feature type="transmembrane region" description="Helical" evidence="1">
    <location>
        <begin position="113"/>
        <end position="132"/>
    </location>
</feature>
<evidence type="ECO:0000256" key="1">
    <source>
        <dbReference type="SAM" id="Phobius"/>
    </source>
</evidence>
<dbReference type="RefSeq" id="WP_129433965.1">
    <property type="nucleotide sequence ID" value="NZ_SBKO01000001.1"/>
</dbReference>
<dbReference type="InterPro" id="IPR003675">
    <property type="entry name" value="Rce1/LyrA-like_dom"/>
</dbReference>
<dbReference type="EMBL" id="SBKO01000001">
    <property type="protein sequence ID" value="RXR20756.1"/>
    <property type="molecule type" value="Genomic_DNA"/>
</dbReference>
<feature type="transmembrane region" description="Helical" evidence="1">
    <location>
        <begin position="41"/>
        <end position="63"/>
    </location>
</feature>
<dbReference type="GO" id="GO:0006508">
    <property type="term" value="P:proteolysis"/>
    <property type="evidence" value="ECO:0007669"/>
    <property type="project" value="UniProtKB-KW"/>
</dbReference>
<keyword evidence="3" id="KW-0645">Protease</keyword>
<feature type="transmembrane region" description="Helical" evidence="1">
    <location>
        <begin position="176"/>
        <end position="196"/>
    </location>
</feature>
<keyword evidence="1" id="KW-0472">Membrane</keyword>
<dbReference type="GO" id="GO:0004175">
    <property type="term" value="F:endopeptidase activity"/>
    <property type="evidence" value="ECO:0007669"/>
    <property type="project" value="UniProtKB-ARBA"/>
</dbReference>
<feature type="transmembrane region" description="Helical" evidence="1">
    <location>
        <begin position="144"/>
        <end position="164"/>
    </location>
</feature>
<feature type="transmembrane region" description="Helical" evidence="1">
    <location>
        <begin position="201"/>
        <end position="221"/>
    </location>
</feature>
<evidence type="ECO:0000313" key="4">
    <source>
        <dbReference type="Proteomes" id="UP000290283"/>
    </source>
</evidence>
<name>A0A4Q1K4H1_9FLAO</name>
<dbReference type="OrthoDB" id="324900at2"/>
<dbReference type="Proteomes" id="UP000290283">
    <property type="component" value="Unassembled WGS sequence"/>
</dbReference>
<dbReference type="PANTHER" id="PTHR39430">
    <property type="entry name" value="MEMBRANE-ASSOCIATED PROTEASE-RELATED"/>
    <property type="match status" value="1"/>
</dbReference>
<gene>
    <name evidence="3" type="ORF">EQG63_02135</name>
</gene>
<feature type="domain" description="CAAX prenyl protease 2/Lysostaphin resistance protein A-like" evidence="2">
    <location>
        <begin position="118"/>
        <end position="213"/>
    </location>
</feature>
<evidence type="ECO:0000259" key="2">
    <source>
        <dbReference type="Pfam" id="PF02517"/>
    </source>
</evidence>
<keyword evidence="1" id="KW-1133">Transmembrane helix</keyword>
<sequence>MLKKIFLNPEEKLRDGWWVVIFFNILIAFLFPLIILADKYAVEITIIHQAFLIFIVSIICQFLRKNPIGNVTGNINKKWFSELVMGVGIGALLMILPAVVLTLLGYVSWQINAISYSTLISGVILFISVAIAEELLFRGFLFQRLIASIGEWPAQFIIAGLFLLTHLNNPGMTGVVKIFASINIFIASLLFGLVYLKTKSLAMPIGLHFMANFTQGTLLGFGVSGDKEPSLVIPNFNNAPLWLSGGAFGIEASVLGLFFLIVITFMVGFNYDFNNRFISKNVLKN</sequence>
<feature type="transmembrane region" description="Helical" evidence="1">
    <location>
        <begin position="16"/>
        <end position="35"/>
    </location>
</feature>
<keyword evidence="3" id="KW-0378">Hydrolase</keyword>
<dbReference type="GO" id="GO:0008237">
    <property type="term" value="F:metallopeptidase activity"/>
    <property type="evidence" value="ECO:0007669"/>
    <property type="project" value="UniProtKB-KW"/>
</dbReference>
<keyword evidence="4" id="KW-1185">Reference proteome</keyword>
<feature type="transmembrane region" description="Helical" evidence="1">
    <location>
        <begin position="83"/>
        <end position="107"/>
    </location>
</feature>
<comment type="caution">
    <text evidence="3">The sequence shown here is derived from an EMBL/GenBank/DDBJ whole genome shotgun (WGS) entry which is preliminary data.</text>
</comment>
<dbReference type="AlphaFoldDB" id="A0A4Q1K4H1"/>
<dbReference type="Pfam" id="PF02517">
    <property type="entry name" value="Rce1-like"/>
    <property type="match status" value="1"/>
</dbReference>
<reference evidence="4" key="1">
    <citation type="submission" date="2019-01" db="EMBL/GenBank/DDBJ databases">
        <title>Cytophagaceae bacterium strain CAR-16.</title>
        <authorList>
            <person name="Chen W.-M."/>
        </authorList>
    </citation>
    <scope>NUCLEOTIDE SEQUENCE [LARGE SCALE GENOMIC DNA]</scope>
    <source>
        <strain evidence="4">LLJ-11</strain>
    </source>
</reference>
<dbReference type="GO" id="GO:0080120">
    <property type="term" value="P:CAAX-box protein maturation"/>
    <property type="evidence" value="ECO:0007669"/>
    <property type="project" value="UniProtKB-ARBA"/>
</dbReference>
<evidence type="ECO:0000313" key="3">
    <source>
        <dbReference type="EMBL" id="RXR20756.1"/>
    </source>
</evidence>
<keyword evidence="1" id="KW-0812">Transmembrane</keyword>
<protein>
    <submittedName>
        <fullName evidence="3">CPBP family intramembrane metalloprotease</fullName>
    </submittedName>
</protein>
<feature type="transmembrane region" description="Helical" evidence="1">
    <location>
        <begin position="241"/>
        <end position="271"/>
    </location>
</feature>
<dbReference type="PANTHER" id="PTHR39430:SF1">
    <property type="entry name" value="PROTEASE"/>
    <property type="match status" value="1"/>
</dbReference>